<keyword evidence="5 8" id="KW-0249">Electron transport</keyword>
<dbReference type="Pfam" id="PF00127">
    <property type="entry name" value="Copper-bind"/>
    <property type="match status" value="1"/>
</dbReference>
<dbReference type="GO" id="GO:0005507">
    <property type="term" value="F:copper ion binding"/>
    <property type="evidence" value="ECO:0007669"/>
    <property type="project" value="UniProtKB-UniRule"/>
</dbReference>
<gene>
    <name evidence="10" type="ORF">AX13_06645</name>
</gene>
<feature type="chain" id="PRO_5006511503" description="Azurin" evidence="8">
    <location>
        <begin position="23"/>
        <end position="151"/>
    </location>
</feature>
<evidence type="ECO:0000256" key="6">
    <source>
        <dbReference type="ARBA" id="ARBA00023008"/>
    </source>
</evidence>
<sequence>MKKICTTVALLALGTLATPVLAADCAVTIEGNDQMQFNIKNVEVPKSCTSFTMTLKHTGKMSKSTMGHNIVLATTADTNAAAADGLKAGAANEYVKPGDARVLAFTKMIGGGETTSVNLDVAKLKAGTEYTYFCSFPGHSFIMRGVLKLGS</sequence>
<dbReference type="SUPFAM" id="SSF49503">
    <property type="entry name" value="Cupredoxins"/>
    <property type="match status" value="1"/>
</dbReference>
<dbReference type="PANTHER" id="PTHR38439">
    <property type="entry name" value="AURACYANIN-B"/>
    <property type="match status" value="1"/>
</dbReference>
<proteinExistence type="predicted"/>
<protein>
    <recommendedName>
        <fullName evidence="8">Azurin</fullName>
    </recommendedName>
</protein>
<evidence type="ECO:0000259" key="9">
    <source>
        <dbReference type="Pfam" id="PF00127"/>
    </source>
</evidence>
<dbReference type="InterPro" id="IPR050845">
    <property type="entry name" value="Cu-binding_ET"/>
</dbReference>
<keyword evidence="2 8" id="KW-0813">Transport</keyword>
<dbReference type="AlphaFoldDB" id="A0A014P5M4"/>
<dbReference type="GO" id="GO:0042597">
    <property type="term" value="C:periplasmic space"/>
    <property type="evidence" value="ECO:0007669"/>
    <property type="project" value="UniProtKB-SubCell"/>
</dbReference>
<evidence type="ECO:0000256" key="1">
    <source>
        <dbReference type="ARBA" id="ARBA00004418"/>
    </source>
</evidence>
<keyword evidence="4 8" id="KW-0574">Periplasm</keyword>
<keyword evidence="7" id="KW-1015">Disulfide bond</keyword>
<dbReference type="EMBL" id="JBOK01000002">
    <property type="protein sequence ID" value="EXU81470.1"/>
    <property type="molecule type" value="Genomic_DNA"/>
</dbReference>
<dbReference type="InterPro" id="IPR014068">
    <property type="entry name" value="Azurin"/>
</dbReference>
<comment type="subcellular location">
    <subcellularLocation>
        <location evidence="1 8">Periplasm</location>
    </subcellularLocation>
</comment>
<dbReference type="InterPro" id="IPR000923">
    <property type="entry name" value="BlueCu_1"/>
</dbReference>
<evidence type="ECO:0000256" key="8">
    <source>
        <dbReference type="RuleBase" id="RU363017"/>
    </source>
</evidence>
<dbReference type="STRING" id="225991.MA05_01550"/>
<dbReference type="Proteomes" id="UP000020766">
    <property type="component" value="Unassembled WGS sequence"/>
</dbReference>
<dbReference type="InterPro" id="IPR008972">
    <property type="entry name" value="Cupredoxin"/>
</dbReference>
<reference evidence="10 11" key="1">
    <citation type="submission" date="2014-01" db="EMBL/GenBank/DDBJ databases">
        <title>Interspecies Systems Biology Uncovers Metabolites Affecting C. elegans Gene Expression and Life History Traits.</title>
        <authorList>
            <person name="Watson E."/>
            <person name="Macneil L.T."/>
            <person name="Ritter A.D."/>
            <person name="Yilmaz L.S."/>
            <person name="Rosebrock A.P."/>
            <person name="Caudy A.A."/>
            <person name="Walhout A.J."/>
        </authorList>
    </citation>
    <scope>NUCLEOTIDE SEQUENCE [LARGE SCALE GENOMIC DNA]</scope>
    <source>
        <strain evidence="10 11">DA1877</strain>
    </source>
</reference>
<evidence type="ECO:0000256" key="3">
    <source>
        <dbReference type="ARBA" id="ARBA00022723"/>
    </source>
</evidence>
<feature type="signal peptide" evidence="8">
    <location>
        <begin position="1"/>
        <end position="22"/>
    </location>
</feature>
<comment type="caution">
    <text evidence="10">The sequence shown here is derived from an EMBL/GenBank/DDBJ whole genome shotgun (WGS) entry which is preliminary data.</text>
</comment>
<dbReference type="PROSITE" id="PS00196">
    <property type="entry name" value="COPPER_BLUE"/>
    <property type="match status" value="1"/>
</dbReference>
<comment type="function">
    <text evidence="8">Transfers electrons from cytochrome c551 to cytochrome oxidase.</text>
</comment>
<dbReference type="CDD" id="cd13922">
    <property type="entry name" value="Azurin"/>
    <property type="match status" value="1"/>
</dbReference>
<dbReference type="PATRIC" id="fig|1457173.3.peg.333"/>
<dbReference type="PANTHER" id="PTHR38439:SF2">
    <property type="entry name" value="OUTER MEMBRANE PROTEIN H.8"/>
    <property type="match status" value="1"/>
</dbReference>
<dbReference type="NCBIfam" id="TIGR02695">
    <property type="entry name" value="azurin"/>
    <property type="match status" value="1"/>
</dbReference>
<evidence type="ECO:0000256" key="7">
    <source>
        <dbReference type="ARBA" id="ARBA00023157"/>
    </source>
</evidence>
<evidence type="ECO:0000256" key="4">
    <source>
        <dbReference type="ARBA" id="ARBA00022764"/>
    </source>
</evidence>
<dbReference type="Gene3D" id="2.60.40.420">
    <property type="entry name" value="Cupredoxins - blue copper proteins"/>
    <property type="match status" value="1"/>
</dbReference>
<keyword evidence="3 8" id="KW-0479">Metal-binding</keyword>
<dbReference type="InterPro" id="IPR028871">
    <property type="entry name" value="BlueCu_1_BS"/>
</dbReference>
<name>A0A014P5M4_9BURK</name>
<keyword evidence="11" id="KW-1185">Reference proteome</keyword>
<evidence type="ECO:0000313" key="11">
    <source>
        <dbReference type="Proteomes" id="UP000020766"/>
    </source>
</evidence>
<evidence type="ECO:0000313" key="10">
    <source>
        <dbReference type="EMBL" id="EXU81470.1"/>
    </source>
</evidence>
<feature type="domain" description="Blue (type 1) copper" evidence="9">
    <location>
        <begin position="24"/>
        <end position="149"/>
    </location>
</feature>
<accession>A0A014P5M4</accession>
<evidence type="ECO:0000256" key="2">
    <source>
        <dbReference type="ARBA" id="ARBA00022448"/>
    </source>
</evidence>
<dbReference type="GO" id="GO:0009055">
    <property type="term" value="F:electron transfer activity"/>
    <property type="evidence" value="ECO:0007669"/>
    <property type="project" value="InterPro"/>
</dbReference>
<keyword evidence="8" id="KW-0732">Signal</keyword>
<evidence type="ECO:0000256" key="5">
    <source>
        <dbReference type="ARBA" id="ARBA00022982"/>
    </source>
</evidence>
<dbReference type="RefSeq" id="WP_043378296.1">
    <property type="nucleotide sequence ID" value="NZ_JBOK01000002.1"/>
</dbReference>
<keyword evidence="6 8" id="KW-0186">Copper</keyword>
<organism evidence="10 11">
    <name type="scientific">Comamonas aquatica DA1877</name>
    <dbReference type="NCBI Taxonomy" id="1457173"/>
    <lineage>
        <taxon>Bacteria</taxon>
        <taxon>Pseudomonadati</taxon>
        <taxon>Pseudomonadota</taxon>
        <taxon>Betaproteobacteria</taxon>
        <taxon>Burkholderiales</taxon>
        <taxon>Comamonadaceae</taxon>
        <taxon>Comamonas</taxon>
    </lineage>
</organism>